<proteinExistence type="predicted"/>
<evidence type="ECO:0000259" key="1">
    <source>
        <dbReference type="Pfam" id="PF23296"/>
    </source>
</evidence>
<accession>A0ABY0S8J3</accession>
<dbReference type="InterPro" id="IPR055507">
    <property type="entry name" value="DUF7079"/>
</dbReference>
<dbReference type="Proteomes" id="UP000181903">
    <property type="component" value="Chromosome I"/>
</dbReference>
<name>A0ABY0S8J3_9PSED</name>
<reference evidence="2 3" key="1">
    <citation type="submission" date="2016-10" db="EMBL/GenBank/DDBJ databases">
        <authorList>
            <person name="Varghese N."/>
            <person name="Submissions S."/>
        </authorList>
    </citation>
    <scope>NUCLEOTIDE SEQUENCE [LARGE SCALE GENOMIC DNA]</scope>
    <source>
        <strain evidence="2 3">BS2776</strain>
    </source>
</reference>
<feature type="domain" description="DUF7079" evidence="1">
    <location>
        <begin position="15"/>
        <end position="92"/>
    </location>
</feature>
<evidence type="ECO:0000313" key="3">
    <source>
        <dbReference type="Proteomes" id="UP000181903"/>
    </source>
</evidence>
<gene>
    <name evidence="2" type="ORF">SAMN04490208_5418</name>
</gene>
<keyword evidence="3" id="KW-1185">Reference proteome</keyword>
<organism evidence="2 3">
    <name type="scientific">Pseudomonas poae</name>
    <dbReference type="NCBI Taxonomy" id="200451"/>
    <lineage>
        <taxon>Bacteria</taxon>
        <taxon>Pseudomonadati</taxon>
        <taxon>Pseudomonadota</taxon>
        <taxon>Gammaproteobacteria</taxon>
        <taxon>Pseudomonadales</taxon>
        <taxon>Pseudomonadaceae</taxon>
        <taxon>Pseudomonas</taxon>
    </lineage>
</organism>
<protein>
    <recommendedName>
        <fullName evidence="1">DUF7079 domain-containing protein</fullName>
    </recommendedName>
</protein>
<dbReference type="Pfam" id="PF23296">
    <property type="entry name" value="DUF7079"/>
    <property type="match status" value="1"/>
</dbReference>
<sequence length="124" mass="14087">MPSKLRVCMENVDANRLKIWQALSEFFLDTEITDSTFDYVARVVLETGYSPREIHSILWAEVFPVLEGNLKSIAGEWAGWTDEWLLEHLSVSEVSTNKLGDSGIIKEITRCWGQVATRLPPVYA</sequence>
<evidence type="ECO:0000313" key="2">
    <source>
        <dbReference type="EMBL" id="SDO91802.1"/>
    </source>
</evidence>
<dbReference type="EMBL" id="LT629706">
    <property type="protein sequence ID" value="SDO91802.1"/>
    <property type="molecule type" value="Genomic_DNA"/>
</dbReference>